<evidence type="ECO:0000259" key="2">
    <source>
        <dbReference type="Pfam" id="PF00476"/>
    </source>
</evidence>
<reference evidence="3" key="1">
    <citation type="journal article" date="2015" name="Nature">
        <title>Complex archaea that bridge the gap between prokaryotes and eukaryotes.</title>
        <authorList>
            <person name="Spang A."/>
            <person name="Saw J.H."/>
            <person name="Jorgensen S.L."/>
            <person name="Zaremba-Niedzwiedzka K."/>
            <person name="Martijn J."/>
            <person name="Lind A.E."/>
            <person name="van Eijk R."/>
            <person name="Schleper C."/>
            <person name="Guy L."/>
            <person name="Ettema T.J."/>
        </authorList>
    </citation>
    <scope>NUCLEOTIDE SEQUENCE</scope>
</reference>
<feature type="compositionally biased region" description="Low complexity" evidence="1">
    <location>
        <begin position="263"/>
        <end position="282"/>
    </location>
</feature>
<protein>
    <recommendedName>
        <fullName evidence="2">DNA-directed DNA polymerase family A palm domain-containing protein</fullName>
    </recommendedName>
</protein>
<name>A0A0F9KLU1_9ZZZZ</name>
<dbReference type="InterPro" id="IPR043502">
    <property type="entry name" value="DNA/RNA_pol_sf"/>
</dbReference>
<dbReference type="AlphaFoldDB" id="A0A0F9KLU1"/>
<dbReference type="EMBL" id="LAZR01014715">
    <property type="protein sequence ID" value="KKM16245.1"/>
    <property type="molecule type" value="Genomic_DNA"/>
</dbReference>
<dbReference type="SUPFAM" id="SSF56672">
    <property type="entry name" value="DNA/RNA polymerases"/>
    <property type="match status" value="1"/>
</dbReference>
<feature type="region of interest" description="Disordered" evidence="1">
    <location>
        <begin position="257"/>
        <end position="282"/>
    </location>
</feature>
<comment type="caution">
    <text evidence="3">The sequence shown here is derived from an EMBL/GenBank/DDBJ whole genome shotgun (WGS) entry which is preliminary data.</text>
</comment>
<sequence>DLAQAEDWVTQGVIADVSGITTGLDELKQGLDRHKKLGSFIFSIPEDQCGKDTPARFIGKKTRHAGDYGMREKTMAASLAKEGFEASVEQCAFFLDMFHKKEPEIRDVYHKHIEQQLEDFRKLTTPGPIHRERFFMGLRPTGDNGNIYRDAYSYIPQSTVGDLTGLAILRIETWNFGVVIMDIHDQIILEVDDDMWSIHRALQLLAAGYNTELTFPNGLKFKIPNEFEIGYSKKGLTECGGCKDPGLENIVTTLRQHQKAQRTTTSGQPPLSSPQPSNAMSG</sequence>
<dbReference type="InterPro" id="IPR001098">
    <property type="entry name" value="DNA-dir_DNA_pol_A_palm_dom"/>
</dbReference>
<evidence type="ECO:0000313" key="3">
    <source>
        <dbReference type="EMBL" id="KKM16245.1"/>
    </source>
</evidence>
<gene>
    <name evidence="3" type="ORF">LCGC14_1687730</name>
</gene>
<dbReference type="GO" id="GO:0003677">
    <property type="term" value="F:DNA binding"/>
    <property type="evidence" value="ECO:0007669"/>
    <property type="project" value="InterPro"/>
</dbReference>
<organism evidence="3">
    <name type="scientific">marine sediment metagenome</name>
    <dbReference type="NCBI Taxonomy" id="412755"/>
    <lineage>
        <taxon>unclassified sequences</taxon>
        <taxon>metagenomes</taxon>
        <taxon>ecological metagenomes</taxon>
    </lineage>
</organism>
<evidence type="ECO:0000256" key="1">
    <source>
        <dbReference type="SAM" id="MobiDB-lite"/>
    </source>
</evidence>
<dbReference type="GO" id="GO:0006260">
    <property type="term" value="P:DNA replication"/>
    <property type="evidence" value="ECO:0007669"/>
    <property type="project" value="InterPro"/>
</dbReference>
<proteinExistence type="predicted"/>
<feature type="domain" description="DNA-directed DNA polymerase family A palm" evidence="2">
    <location>
        <begin position="13"/>
        <end position="200"/>
    </location>
</feature>
<dbReference type="Gene3D" id="3.30.70.370">
    <property type="match status" value="1"/>
</dbReference>
<dbReference type="Pfam" id="PF00476">
    <property type="entry name" value="DNA_pol_A"/>
    <property type="match status" value="1"/>
</dbReference>
<dbReference type="Gene3D" id="1.10.150.20">
    <property type="entry name" value="5' to 3' exonuclease, C-terminal subdomain"/>
    <property type="match status" value="1"/>
</dbReference>
<dbReference type="GO" id="GO:0003887">
    <property type="term" value="F:DNA-directed DNA polymerase activity"/>
    <property type="evidence" value="ECO:0007669"/>
    <property type="project" value="InterPro"/>
</dbReference>
<accession>A0A0F9KLU1</accession>
<feature type="non-terminal residue" evidence="3">
    <location>
        <position position="1"/>
    </location>
</feature>